<dbReference type="SUPFAM" id="SSF52540">
    <property type="entry name" value="P-loop containing nucleoside triphosphate hydrolases"/>
    <property type="match status" value="1"/>
</dbReference>
<evidence type="ECO:0000313" key="1">
    <source>
        <dbReference type="EMBL" id="CAB4010244.1"/>
    </source>
</evidence>
<proteinExistence type="predicted"/>
<dbReference type="EMBL" id="CACRXK020006722">
    <property type="protein sequence ID" value="CAB4010244.1"/>
    <property type="molecule type" value="Genomic_DNA"/>
</dbReference>
<evidence type="ECO:0000313" key="2">
    <source>
        <dbReference type="Proteomes" id="UP001152795"/>
    </source>
</evidence>
<comment type="caution">
    <text evidence="1">The sequence shown here is derived from an EMBL/GenBank/DDBJ whole genome shotgun (WGS) entry which is preliminary data.</text>
</comment>
<protein>
    <submittedName>
        <fullName evidence="1">Uncharacterized protein</fullName>
    </submittedName>
</protein>
<gene>
    <name evidence="1" type="ORF">PACLA_8A065162</name>
</gene>
<dbReference type="Proteomes" id="UP001152795">
    <property type="component" value="Unassembled WGS sequence"/>
</dbReference>
<dbReference type="InterPro" id="IPR027417">
    <property type="entry name" value="P-loop_NTPase"/>
</dbReference>
<organism evidence="1 2">
    <name type="scientific">Paramuricea clavata</name>
    <name type="common">Red gorgonian</name>
    <name type="synonym">Violescent sea-whip</name>
    <dbReference type="NCBI Taxonomy" id="317549"/>
    <lineage>
        <taxon>Eukaryota</taxon>
        <taxon>Metazoa</taxon>
        <taxon>Cnidaria</taxon>
        <taxon>Anthozoa</taxon>
        <taxon>Octocorallia</taxon>
        <taxon>Malacalcyonacea</taxon>
        <taxon>Plexauridae</taxon>
        <taxon>Paramuricea</taxon>
    </lineage>
</organism>
<dbReference type="AlphaFoldDB" id="A0A7D9EIC5"/>
<name>A0A7D9EIC5_PARCT</name>
<sequence>MALEPYILERMHSIYRQLQLPECKKALENSVGSELHGICIPITRAKFMLDIKHKGYDEFNCVRHVVVDEAQNFRNETGEDWFKSIFKILNWPNDSQQHYDNTSLYIFCDQLQKIRREYCGLSILDSKGEHQMSNLFPTECRLSTVIRNSRKIYEQWEKIALKQSDFEKRNQLGIGHDYEGREVNVVNLSSSDEIFSTVKETIVKILDDKVYKESDVAVLFNKKDIAERFAKHIEASSISVTDAEEFPRRGLVVDSFRRFSGLDAPVVIAVAPKSYSDYENEDKVNILLYSRAMVEFHIIE</sequence>
<dbReference type="OrthoDB" id="5954683at2759"/>
<accession>A0A7D9EIC5</accession>
<reference evidence="1" key="1">
    <citation type="submission" date="2020-04" db="EMBL/GenBank/DDBJ databases">
        <authorList>
            <person name="Alioto T."/>
            <person name="Alioto T."/>
            <person name="Gomez Garrido J."/>
        </authorList>
    </citation>
    <scope>NUCLEOTIDE SEQUENCE</scope>
    <source>
        <strain evidence="1">A484AB</strain>
    </source>
</reference>
<keyword evidence="2" id="KW-1185">Reference proteome</keyword>